<reference evidence="5 6" key="1">
    <citation type="submission" date="2016-02" db="EMBL/GenBank/DDBJ databases">
        <title>Genome analysis of coral dinoflagellate symbionts highlights evolutionary adaptations to a symbiotic lifestyle.</title>
        <authorList>
            <person name="Aranda M."/>
            <person name="Li Y."/>
            <person name="Liew Y.J."/>
            <person name="Baumgarten S."/>
            <person name="Simakov O."/>
            <person name="Wilson M."/>
            <person name="Piel J."/>
            <person name="Ashoor H."/>
            <person name="Bougouffa S."/>
            <person name="Bajic V.B."/>
            <person name="Ryu T."/>
            <person name="Ravasi T."/>
            <person name="Bayer T."/>
            <person name="Micklem G."/>
            <person name="Kim H."/>
            <person name="Bhak J."/>
            <person name="Lajeunesse T.C."/>
            <person name="Voolstra C.R."/>
        </authorList>
    </citation>
    <scope>NUCLEOTIDE SEQUENCE [LARGE SCALE GENOMIC DNA]</scope>
    <source>
        <strain evidence="5 6">CCMP2467</strain>
    </source>
</reference>
<keyword evidence="2 3" id="KW-0040">ANK repeat</keyword>
<dbReference type="InterPro" id="IPR029071">
    <property type="entry name" value="Ubiquitin-like_domsf"/>
</dbReference>
<dbReference type="EMBL" id="LSRX01000104">
    <property type="protein sequence ID" value="OLQ09085.1"/>
    <property type="molecule type" value="Genomic_DNA"/>
</dbReference>
<dbReference type="AlphaFoldDB" id="A0A1Q9ENR4"/>
<dbReference type="PANTHER" id="PTHR24198">
    <property type="entry name" value="ANKYRIN REPEAT AND PROTEIN KINASE DOMAIN-CONTAINING PROTEIN"/>
    <property type="match status" value="1"/>
</dbReference>
<dbReference type="SMART" id="SM00248">
    <property type="entry name" value="ANK"/>
    <property type="match status" value="7"/>
</dbReference>
<dbReference type="CDD" id="cd17039">
    <property type="entry name" value="Ubl_ubiquitin_like"/>
    <property type="match status" value="1"/>
</dbReference>
<gene>
    <name evidence="5" type="primary">ANK3</name>
    <name evidence="5" type="ORF">AK812_SmicGene7378</name>
</gene>
<dbReference type="SUPFAM" id="SSF54236">
    <property type="entry name" value="Ubiquitin-like"/>
    <property type="match status" value="1"/>
</dbReference>
<dbReference type="PANTHER" id="PTHR24198:SF165">
    <property type="entry name" value="ANKYRIN REPEAT-CONTAINING PROTEIN-RELATED"/>
    <property type="match status" value="1"/>
</dbReference>
<feature type="repeat" description="ANK" evidence="3">
    <location>
        <begin position="896"/>
        <end position="928"/>
    </location>
</feature>
<evidence type="ECO:0000256" key="1">
    <source>
        <dbReference type="ARBA" id="ARBA00022737"/>
    </source>
</evidence>
<protein>
    <submittedName>
        <fullName evidence="5">Ankyrin-3</fullName>
    </submittedName>
</protein>
<dbReference type="InterPro" id="IPR002110">
    <property type="entry name" value="Ankyrin_rpt"/>
</dbReference>
<dbReference type="PROSITE" id="PS50088">
    <property type="entry name" value="ANK_REPEAT"/>
    <property type="match status" value="6"/>
</dbReference>
<evidence type="ECO:0000256" key="3">
    <source>
        <dbReference type="PROSITE-ProRule" id="PRU00023"/>
    </source>
</evidence>
<keyword evidence="6" id="KW-1185">Reference proteome</keyword>
<dbReference type="Pfam" id="PF13637">
    <property type="entry name" value="Ank_4"/>
    <property type="match status" value="1"/>
</dbReference>
<dbReference type="Gene3D" id="1.25.40.20">
    <property type="entry name" value="Ankyrin repeat-containing domain"/>
    <property type="match status" value="2"/>
</dbReference>
<accession>A0A1Q9ENR4</accession>
<evidence type="ECO:0000256" key="2">
    <source>
        <dbReference type="ARBA" id="ARBA00023043"/>
    </source>
</evidence>
<organism evidence="5 6">
    <name type="scientific">Symbiodinium microadriaticum</name>
    <name type="common">Dinoflagellate</name>
    <name type="synonym">Zooxanthella microadriatica</name>
    <dbReference type="NCBI Taxonomy" id="2951"/>
    <lineage>
        <taxon>Eukaryota</taxon>
        <taxon>Sar</taxon>
        <taxon>Alveolata</taxon>
        <taxon>Dinophyceae</taxon>
        <taxon>Suessiales</taxon>
        <taxon>Symbiodiniaceae</taxon>
        <taxon>Symbiodinium</taxon>
    </lineage>
</organism>
<proteinExistence type="predicted"/>
<dbReference type="Proteomes" id="UP000186817">
    <property type="component" value="Unassembled WGS sequence"/>
</dbReference>
<feature type="repeat" description="ANK" evidence="3">
    <location>
        <begin position="863"/>
        <end position="895"/>
    </location>
</feature>
<feature type="repeat" description="ANK" evidence="3">
    <location>
        <begin position="760"/>
        <end position="792"/>
    </location>
</feature>
<feature type="repeat" description="ANK" evidence="3">
    <location>
        <begin position="929"/>
        <end position="961"/>
    </location>
</feature>
<sequence length="996" mass="109703">MAEAVKRIRGWQLDIETGKGLKPPLEQGEGEQGHSALASALLALWTHGKLSATMVQWLAWQAVLDGAQHEELLSMGKTGAYGSCPGNCHRDLMARFCKDLPLTKGDVVSVPAVDPKTGTTGPVDATVFLPHVVFSSLEEYDLFPDLFGLANLEKFWSLAEKTHDDRLTEHPLLKGPGWKHKTVPLFVHGDGAEFQTRDSLMIWSFGSLLCGLSSLLSHFMMACFPKSCSIAATWDAIMKWLAWSFRALGEGRHPTHDPDGKPLEKGSPFYEARGQPLTNGGYRAVIWSIQGDQEFFSNTLHLPHWRNARPCWLCDAKLSTDKPEKSVKTLDICRQDYCFTTNQQAIEHPRSNHALFSLPGCSSHMVRGDALHILFCKGVYSHFLGSILHYLCWYPDLAKGSALAKGKKRSLEKGKEPADTCKSPAERLALIFGLIQAKYKALGSGTRLTNLKLSMFTDKQKPHQSPPFLDCKGAEAKHLLPALLLVCQDGLLHDKIPCEREMLRALKAMDDLVQLWDVSDMFLAHNDFVKSLTLASEFLQAYEALAKWAEDMGKHHFHIVMKHHMFMHLARGAKHLNPRSHWCFKSEDFVGRIAALTHSVSMGVKSTSLCKKVAPKYRILLHLLLTRQGFDQAQKQVQPDPAPANIKLTAFYVNGSQVARRSLGWVRVPEVAAMPVEEVETVLQLKQRLCELCGAPRFRLRILIDGAAMEDDAPLLSDLDVQLLALPLRSLSPEELRLFKAAAAAGKLGEVERMLQDLHDPDQALHEAARAGQEGVVQLLLEARADANLRDSTGRTLLHLAATENDLKLAHLLLDAAADMSLVDRSGKQAFHVALERGRINMARLMLMAETCGADEDACAGIDKEEGLLSAASLGHEDIVRLLLEMQANMDAVDENGMTALHQSCARGNCHLASALLEAGCVRDIGDSDGKCALHWAIYKNHPAAVRLLLQAGANKDSADNTGTTPLHAAMGQGYTGTARMLLEAGANVDLRDRDP</sequence>
<dbReference type="PROSITE" id="PS50053">
    <property type="entry name" value="UBIQUITIN_2"/>
    <property type="match status" value="1"/>
</dbReference>
<comment type="caution">
    <text evidence="5">The sequence shown here is derived from an EMBL/GenBank/DDBJ whole genome shotgun (WGS) entry which is preliminary data.</text>
</comment>
<dbReference type="InterPro" id="IPR036770">
    <property type="entry name" value="Ankyrin_rpt-contain_sf"/>
</dbReference>
<feature type="repeat" description="ANK" evidence="3">
    <location>
        <begin position="962"/>
        <end position="994"/>
    </location>
</feature>
<dbReference type="PROSITE" id="PS50297">
    <property type="entry name" value="ANK_REP_REGION"/>
    <property type="match status" value="5"/>
</dbReference>
<feature type="domain" description="Ubiquitin-like" evidence="4">
    <location>
        <begin position="656"/>
        <end position="722"/>
    </location>
</feature>
<feature type="repeat" description="ANK" evidence="3">
    <location>
        <begin position="793"/>
        <end position="825"/>
    </location>
</feature>
<dbReference type="SUPFAM" id="SSF48403">
    <property type="entry name" value="Ankyrin repeat"/>
    <property type="match status" value="1"/>
</dbReference>
<dbReference type="InterPro" id="IPR000626">
    <property type="entry name" value="Ubiquitin-like_dom"/>
</dbReference>
<evidence type="ECO:0000313" key="5">
    <source>
        <dbReference type="EMBL" id="OLQ09085.1"/>
    </source>
</evidence>
<name>A0A1Q9ENR4_SYMMI</name>
<keyword evidence="1" id="KW-0677">Repeat</keyword>
<dbReference type="Pfam" id="PF12796">
    <property type="entry name" value="Ank_2"/>
    <property type="match status" value="2"/>
</dbReference>
<evidence type="ECO:0000313" key="6">
    <source>
        <dbReference type="Proteomes" id="UP000186817"/>
    </source>
</evidence>
<evidence type="ECO:0000259" key="4">
    <source>
        <dbReference type="PROSITE" id="PS50053"/>
    </source>
</evidence>